<reference evidence="2 3" key="1">
    <citation type="journal article" date="2010" name="J. Bacteriol.">
        <title>Genome sequences of Pelagibaca bermudensis HTCC2601T and Maritimibacter alkaliphilus HTCC2654T, the type strains of two marine Roseobacter genera.</title>
        <authorList>
            <person name="Thrash J.C."/>
            <person name="Cho J.C."/>
            <person name="Ferriera S."/>
            <person name="Johnson J."/>
            <person name="Vergin K.L."/>
            <person name="Giovannoni S.J."/>
        </authorList>
    </citation>
    <scope>NUCLEOTIDE SEQUENCE [LARGE SCALE GENOMIC DNA]</scope>
    <source>
        <strain evidence="2 3">HTCC2654</strain>
    </source>
</reference>
<keyword evidence="3" id="KW-1185">Reference proteome</keyword>
<comment type="caution">
    <text evidence="2">The sequence shown here is derived from an EMBL/GenBank/DDBJ whole genome shotgun (WGS) entry which is preliminary data.</text>
</comment>
<dbReference type="Proteomes" id="UP000002931">
    <property type="component" value="Unassembled WGS sequence"/>
</dbReference>
<feature type="compositionally biased region" description="Low complexity" evidence="1">
    <location>
        <begin position="1"/>
        <end position="12"/>
    </location>
</feature>
<dbReference type="AlphaFoldDB" id="A3VGN8"/>
<dbReference type="HOGENOM" id="CLU_3397325_0_0_5"/>
<sequence>MRPTTSSSTSATVRTEMSVSSFSMESTEKES</sequence>
<evidence type="ECO:0000256" key="1">
    <source>
        <dbReference type="SAM" id="MobiDB-lite"/>
    </source>
</evidence>
<evidence type="ECO:0000313" key="3">
    <source>
        <dbReference type="Proteomes" id="UP000002931"/>
    </source>
</evidence>
<proteinExistence type="predicted"/>
<protein>
    <submittedName>
        <fullName evidence="2">Uncharacterized protein</fullName>
    </submittedName>
</protein>
<evidence type="ECO:0000313" key="2">
    <source>
        <dbReference type="EMBL" id="EAQ12443.1"/>
    </source>
</evidence>
<name>A3VGN8_9RHOB</name>
<organism evidence="2 3">
    <name type="scientific">Maritimibacter alkaliphilus HTCC2654</name>
    <dbReference type="NCBI Taxonomy" id="314271"/>
    <lineage>
        <taxon>Bacteria</taxon>
        <taxon>Pseudomonadati</taxon>
        <taxon>Pseudomonadota</taxon>
        <taxon>Alphaproteobacteria</taxon>
        <taxon>Rhodobacterales</taxon>
        <taxon>Roseobacteraceae</taxon>
        <taxon>Maritimibacter</taxon>
    </lineage>
</organism>
<gene>
    <name evidence="2" type="ORF">RB2654_14195</name>
</gene>
<feature type="compositionally biased region" description="Polar residues" evidence="1">
    <location>
        <begin position="13"/>
        <end position="25"/>
    </location>
</feature>
<feature type="region of interest" description="Disordered" evidence="1">
    <location>
        <begin position="1"/>
        <end position="31"/>
    </location>
</feature>
<dbReference type="EMBL" id="AAMT01000008">
    <property type="protein sequence ID" value="EAQ12443.1"/>
    <property type="molecule type" value="Genomic_DNA"/>
</dbReference>
<accession>A3VGN8</accession>